<proteinExistence type="predicted"/>
<accession>A0A3Q1LIK8</accession>
<feature type="signal peptide" evidence="9">
    <location>
        <begin position="1"/>
        <end position="20"/>
    </location>
</feature>
<evidence type="ECO:0000256" key="8">
    <source>
        <dbReference type="ARBA" id="ARBA00023157"/>
    </source>
</evidence>
<dbReference type="PANTHER" id="PTHR20515">
    <property type="entry name" value="BETA-DEFENSIN"/>
    <property type="match status" value="1"/>
</dbReference>
<dbReference type="GO" id="GO:0042056">
    <property type="term" value="F:chemoattractant activity"/>
    <property type="evidence" value="ECO:0000318"/>
    <property type="project" value="GO_Central"/>
</dbReference>
<keyword evidence="8" id="KW-1015">Disulfide bond</keyword>
<evidence type="ECO:0000256" key="5">
    <source>
        <dbReference type="ARBA" id="ARBA00022729"/>
    </source>
</evidence>
<comment type="subcellular location">
    <subcellularLocation>
        <location evidence="2">Secreted</location>
    </subcellularLocation>
</comment>
<keyword evidence="7" id="KW-0044">Antibiotic</keyword>
<protein>
    <recommendedName>
        <fullName evidence="10">Beta-defensin-like domain-containing protein</fullName>
    </recommendedName>
</protein>
<dbReference type="Gene3D" id="3.10.360.10">
    <property type="entry name" value="Antimicrobial Peptide, Beta-defensin 2, Chain A"/>
    <property type="match status" value="1"/>
</dbReference>
<reference evidence="11" key="1">
    <citation type="submission" date="2018-03" db="EMBL/GenBank/DDBJ databases">
        <title>ARS-UCD1.2.</title>
        <authorList>
            <person name="Rosen B.D."/>
            <person name="Bickhart D.M."/>
            <person name="Koren S."/>
            <person name="Schnabel R.D."/>
            <person name="Hall R."/>
            <person name="Zimin A."/>
            <person name="Dreischer C."/>
            <person name="Schultheiss S."/>
            <person name="Schroeder S.G."/>
            <person name="Elsik C.G."/>
            <person name="Couldrey C."/>
            <person name="Liu G.E."/>
            <person name="Van Tassell C.P."/>
            <person name="Phillippy A.M."/>
            <person name="Smith T.P.L."/>
            <person name="Medrano J.F."/>
        </authorList>
    </citation>
    <scope>NUCLEOTIDE SEQUENCE [LARGE SCALE GENOMIC DNA]</scope>
    <source>
        <strain evidence="11">Hereford</strain>
    </source>
</reference>
<evidence type="ECO:0000256" key="9">
    <source>
        <dbReference type="SAM" id="SignalP"/>
    </source>
</evidence>
<keyword evidence="6" id="KW-0211">Defensin</keyword>
<reference evidence="11" key="2">
    <citation type="submission" date="2025-08" db="UniProtKB">
        <authorList>
            <consortium name="Ensembl"/>
        </authorList>
    </citation>
    <scope>IDENTIFICATION</scope>
    <source>
        <strain evidence="11">Hereford</strain>
    </source>
</reference>
<dbReference type="Ensembl" id="ENSBTAT00000086131.2">
    <property type="protein sequence ID" value="ENSBTAP00000058908.2"/>
    <property type="gene ID" value="ENSBTAG00000078163.1"/>
</dbReference>
<evidence type="ECO:0000256" key="2">
    <source>
        <dbReference type="ARBA" id="ARBA00004613"/>
    </source>
</evidence>
<dbReference type="GO" id="GO:0005615">
    <property type="term" value="C:extracellular space"/>
    <property type="evidence" value="ECO:0000318"/>
    <property type="project" value="GO_Central"/>
</dbReference>
<keyword evidence="5 9" id="KW-0732">Signal</keyword>
<dbReference type="GeneTree" id="ENSGT00940000160995"/>
<comment type="function">
    <text evidence="1">Has antibacterial activity.</text>
</comment>
<dbReference type="FunCoup" id="A0A3Q1LIK8">
    <property type="interactions" value="1"/>
</dbReference>
<evidence type="ECO:0000313" key="12">
    <source>
        <dbReference type="Proteomes" id="UP000009136"/>
    </source>
</evidence>
<dbReference type="SUPFAM" id="SSF57392">
    <property type="entry name" value="Defensin-like"/>
    <property type="match status" value="1"/>
</dbReference>
<keyword evidence="3" id="KW-0964">Secreted</keyword>
<name>A0A3Q1LIK8_BOVIN</name>
<keyword evidence="12" id="KW-1185">Reference proteome</keyword>
<dbReference type="GO" id="GO:0042742">
    <property type="term" value="P:defense response to bacterium"/>
    <property type="evidence" value="ECO:0000318"/>
    <property type="project" value="GO_Central"/>
</dbReference>
<feature type="domain" description="Beta-defensin-like" evidence="10">
    <location>
        <begin position="28"/>
        <end position="59"/>
    </location>
</feature>
<reference evidence="11" key="3">
    <citation type="submission" date="2025-09" db="UniProtKB">
        <authorList>
            <consortium name="Ensembl"/>
        </authorList>
    </citation>
    <scope>IDENTIFICATION</scope>
    <source>
        <strain evidence="11">Hereford</strain>
    </source>
</reference>
<evidence type="ECO:0000259" key="10">
    <source>
        <dbReference type="Pfam" id="PF00711"/>
    </source>
</evidence>
<dbReference type="Bgee" id="ENSBTAG00000053110">
    <property type="expression patterns" value="Expressed in caput epididymis and 13 other cell types or tissues"/>
</dbReference>
<organism evidence="11 12">
    <name type="scientific">Bos taurus</name>
    <name type="common">Bovine</name>
    <dbReference type="NCBI Taxonomy" id="9913"/>
    <lineage>
        <taxon>Eukaryota</taxon>
        <taxon>Metazoa</taxon>
        <taxon>Chordata</taxon>
        <taxon>Craniata</taxon>
        <taxon>Vertebrata</taxon>
        <taxon>Euteleostomi</taxon>
        <taxon>Mammalia</taxon>
        <taxon>Eutheria</taxon>
        <taxon>Laurasiatheria</taxon>
        <taxon>Artiodactyla</taxon>
        <taxon>Ruminantia</taxon>
        <taxon>Pecora</taxon>
        <taxon>Bovidae</taxon>
        <taxon>Bovinae</taxon>
        <taxon>Bos</taxon>
    </lineage>
</organism>
<evidence type="ECO:0000256" key="6">
    <source>
        <dbReference type="ARBA" id="ARBA00022940"/>
    </source>
</evidence>
<dbReference type="AlphaFoldDB" id="A0A3Q1LIK8"/>
<dbReference type="InterPro" id="IPR001855">
    <property type="entry name" value="Defensin_beta-like"/>
</dbReference>
<evidence type="ECO:0000256" key="3">
    <source>
        <dbReference type="ARBA" id="ARBA00022525"/>
    </source>
</evidence>
<dbReference type="PANTHER" id="PTHR20515:SF3">
    <property type="entry name" value="BETA-DEFENSIN 109B-RELATED"/>
    <property type="match status" value="1"/>
</dbReference>
<dbReference type="GO" id="GO:0060326">
    <property type="term" value="P:cell chemotaxis"/>
    <property type="evidence" value="ECO:0000318"/>
    <property type="project" value="GO_Central"/>
</dbReference>
<evidence type="ECO:0000256" key="1">
    <source>
        <dbReference type="ARBA" id="ARBA00002878"/>
    </source>
</evidence>
<evidence type="ECO:0000256" key="4">
    <source>
        <dbReference type="ARBA" id="ARBA00022529"/>
    </source>
</evidence>
<evidence type="ECO:0000256" key="7">
    <source>
        <dbReference type="ARBA" id="ARBA00023022"/>
    </source>
</evidence>
<sequence length="85" mass="9814">MRFHLLLSGLLLTLLSPVRSGLSSAVNHCLNLNGVCRRDTCKLTEDILGTCRRRWKCCRAWWILLPVPMPIVYSDYQAPRKKTEK</sequence>
<feature type="chain" id="PRO_5042070999" description="Beta-defensin-like domain-containing protein" evidence="9">
    <location>
        <begin position="21"/>
        <end position="85"/>
    </location>
</feature>
<dbReference type="Pfam" id="PF00711">
    <property type="entry name" value="Defensin_beta"/>
    <property type="match status" value="1"/>
</dbReference>
<dbReference type="Reactome" id="R-BTA-1461957">
    <property type="pathway name" value="Beta defensins"/>
</dbReference>
<dbReference type="GO" id="GO:0031731">
    <property type="term" value="F:CCR6 chemokine receptor binding"/>
    <property type="evidence" value="ECO:0000318"/>
    <property type="project" value="GO_Central"/>
</dbReference>
<dbReference type="Proteomes" id="UP000009136">
    <property type="component" value="Chromosome 27"/>
</dbReference>
<dbReference type="InParanoid" id="A0A3Q1LIK8"/>
<evidence type="ECO:0000313" key="11">
    <source>
        <dbReference type="Ensembl" id="ENSBTAP00000058908.2"/>
    </source>
</evidence>
<dbReference type="VEuPathDB" id="HostDB:ENSBTAG00000053110"/>
<keyword evidence="4" id="KW-0929">Antimicrobial</keyword>